<evidence type="ECO:0000313" key="3">
    <source>
        <dbReference type="EMBL" id="KRG43587.1"/>
    </source>
</evidence>
<feature type="domain" description="Mce/MlaD" evidence="2">
    <location>
        <begin position="39"/>
        <end position="116"/>
    </location>
</feature>
<keyword evidence="4" id="KW-1185">Reference proteome</keyword>
<dbReference type="Pfam" id="PF02470">
    <property type="entry name" value="MlaD"/>
    <property type="match status" value="1"/>
</dbReference>
<accession>A0A0R0ATN1</accession>
<dbReference type="OrthoDB" id="9806984at2"/>
<keyword evidence="1" id="KW-0472">Membrane</keyword>
<feature type="transmembrane region" description="Helical" evidence="1">
    <location>
        <begin position="6"/>
        <end position="29"/>
    </location>
</feature>
<reference evidence="3 4" key="1">
    <citation type="submission" date="2015-10" db="EMBL/GenBank/DDBJ databases">
        <title>Genome sequencing and analysis of members of genus Stenotrophomonas.</title>
        <authorList>
            <person name="Patil P.P."/>
            <person name="Midha S."/>
            <person name="Patil P.B."/>
        </authorList>
    </citation>
    <scope>NUCLEOTIDE SEQUENCE [LARGE SCALE GENOMIC DNA]</scope>
    <source>
        <strain evidence="3 4">JCM 16536</strain>
    </source>
</reference>
<dbReference type="InterPro" id="IPR003399">
    <property type="entry name" value="Mce/MlaD"/>
</dbReference>
<evidence type="ECO:0000313" key="4">
    <source>
        <dbReference type="Proteomes" id="UP000051802"/>
    </source>
</evidence>
<protein>
    <submittedName>
        <fullName evidence="3">ABC transporter substrate-binding protein</fullName>
    </submittedName>
</protein>
<dbReference type="RefSeq" id="WP_057646283.1">
    <property type="nucleotide sequence ID" value="NZ_LLXU01000074.1"/>
</dbReference>
<keyword evidence="1" id="KW-0812">Transmembrane</keyword>
<gene>
    <name evidence="3" type="ORF">ARC20_09110</name>
</gene>
<evidence type="ECO:0000259" key="2">
    <source>
        <dbReference type="Pfam" id="PF02470"/>
    </source>
</evidence>
<sequence>METKANYVLIGAFTIVAGLALLLFGLWAAKYSSDRTWQYYRVVFREAVTGLSVGSPVQYNGIAVGSITELTLAPNDPRQVVARIRLNSTTPIKVDTRAKLAITSLTGPSIIQLSGGTPESPALTSVDKSDAPVIQTTPSALQNITDTANRIVERLDQVLSDRNVASISATLQNLEKISNSLNNQDEGVGALLVSARDAARNLDRTLNTTNGAIEHLDKNLVQQLPPILDKLDSTLTKLDAAAANANGILGDNRAAINSFANDGLGQLGPTLNELRGLIRDLRRVSDRLENNPARYLLGRDAPKEFEPK</sequence>
<proteinExistence type="predicted"/>
<dbReference type="PANTHER" id="PTHR36698:SF2">
    <property type="entry name" value="MCE_MLAD DOMAIN-CONTAINING PROTEIN"/>
    <property type="match status" value="1"/>
</dbReference>
<dbReference type="Proteomes" id="UP000051802">
    <property type="component" value="Unassembled WGS sequence"/>
</dbReference>
<keyword evidence="1" id="KW-1133">Transmembrane helix</keyword>
<dbReference type="EMBL" id="LLXU01000074">
    <property type="protein sequence ID" value="KRG43587.1"/>
    <property type="molecule type" value="Genomic_DNA"/>
</dbReference>
<dbReference type="STRING" id="676599.ARC20_09110"/>
<dbReference type="AlphaFoldDB" id="A0A0R0ATN1"/>
<evidence type="ECO:0000256" key="1">
    <source>
        <dbReference type="SAM" id="Phobius"/>
    </source>
</evidence>
<name>A0A0R0ATN1_9GAMM</name>
<dbReference type="PANTHER" id="PTHR36698">
    <property type="entry name" value="BLL5892 PROTEIN"/>
    <property type="match status" value="1"/>
</dbReference>
<comment type="caution">
    <text evidence="3">The sequence shown here is derived from an EMBL/GenBank/DDBJ whole genome shotgun (WGS) entry which is preliminary data.</text>
</comment>
<organism evidence="3 4">
    <name type="scientific">Stenotrophomonas panacihumi</name>
    <dbReference type="NCBI Taxonomy" id="676599"/>
    <lineage>
        <taxon>Bacteria</taxon>
        <taxon>Pseudomonadati</taxon>
        <taxon>Pseudomonadota</taxon>
        <taxon>Gammaproteobacteria</taxon>
        <taxon>Lysobacterales</taxon>
        <taxon>Lysobacteraceae</taxon>
        <taxon>Stenotrophomonas</taxon>
    </lineage>
</organism>